<dbReference type="Proteomes" id="UP000269154">
    <property type="component" value="Unassembled WGS sequence"/>
</dbReference>
<dbReference type="EMBL" id="RCBY01000195">
    <property type="protein sequence ID" value="RQH29249.1"/>
    <property type="molecule type" value="Genomic_DNA"/>
</dbReference>
<evidence type="ECO:0000256" key="1">
    <source>
        <dbReference type="SAM" id="Phobius"/>
    </source>
</evidence>
<dbReference type="PANTHER" id="PTHR31061">
    <property type="entry name" value="LD22376P"/>
    <property type="match status" value="1"/>
</dbReference>
<feature type="transmembrane region" description="Helical" evidence="1">
    <location>
        <begin position="46"/>
        <end position="64"/>
    </location>
</feature>
<feature type="transmembrane region" description="Helical" evidence="1">
    <location>
        <begin position="285"/>
        <end position="308"/>
    </location>
</feature>
<proteinExistence type="predicted"/>
<keyword evidence="1" id="KW-0472">Membrane</keyword>
<sequence>MRLKSLDVFRGITIASMIIVNNPGSWNYVYSPLLHAKWHGCTPTDLVFPFFLFIVGVAMTFSLSKYTDKNQTTTQIYRRILQRCLILFLLGLLLNGFPNYDLANIRIMGVLQRISLAYLLAAIAILNLSRKQLYGLAAILLIGYWIAMQLISVPGYGAGDLSPEGNLAAYIDRLILTQQHLWAGKPYDPEGLFSTLAAIVTVLIGYFAGEWLNHQPIKSRTSLNLVIFGLSCLVVGYIWGLFFPINKALWTSSYVIFTCGWALILLAACYEAIEVQGWQKWGRPFEVMGLNAIFIFVASGFLARLMIYNKISMVESSPTIKTWIYEQFFQSWAGSFNGSLIFAIVNVLFWWGISEFMYRRGWFLKV</sequence>
<dbReference type="Pfam" id="PF07786">
    <property type="entry name" value="HGSNAT_cat"/>
    <property type="match status" value="1"/>
</dbReference>
<feature type="transmembrane region" description="Helical" evidence="1">
    <location>
        <begin position="76"/>
        <end position="97"/>
    </location>
</feature>
<name>A0A3N6RGR7_9CYAN</name>
<feature type="transmembrane region" description="Helical" evidence="1">
    <location>
        <begin position="328"/>
        <end position="351"/>
    </location>
</feature>
<accession>A0A3N6RGR7</accession>
<feature type="transmembrane region" description="Helical" evidence="1">
    <location>
        <begin position="254"/>
        <end position="273"/>
    </location>
</feature>
<reference evidence="3 4" key="1">
    <citation type="journal article" date="2018" name="ACS Chem. Biol.">
        <title>Ketoreductase domain dysfunction expands chemodiversity: malyngamide biosynthesis in the cyanobacterium Okeania hirsuta.</title>
        <authorList>
            <person name="Moss N.A."/>
            <person name="Leao T."/>
            <person name="Rankin M."/>
            <person name="McCullough T.M."/>
            <person name="Qu P."/>
            <person name="Korobeynikov A."/>
            <person name="Smith J.L."/>
            <person name="Gerwick L."/>
            <person name="Gerwick W.H."/>
        </authorList>
    </citation>
    <scope>NUCLEOTIDE SEQUENCE [LARGE SCALE GENOMIC DNA]</scope>
    <source>
        <strain evidence="3 4">PAB10Feb10-1</strain>
    </source>
</reference>
<keyword evidence="1" id="KW-1133">Transmembrane helix</keyword>
<organism evidence="3 4">
    <name type="scientific">Okeania hirsuta</name>
    <dbReference type="NCBI Taxonomy" id="1458930"/>
    <lineage>
        <taxon>Bacteria</taxon>
        <taxon>Bacillati</taxon>
        <taxon>Cyanobacteriota</taxon>
        <taxon>Cyanophyceae</taxon>
        <taxon>Oscillatoriophycideae</taxon>
        <taxon>Oscillatoriales</taxon>
        <taxon>Microcoleaceae</taxon>
        <taxon>Okeania</taxon>
    </lineage>
</organism>
<protein>
    <submittedName>
        <fullName evidence="3">DUF1624 domain-containing protein</fullName>
    </submittedName>
</protein>
<feature type="transmembrane region" description="Helical" evidence="1">
    <location>
        <begin position="191"/>
        <end position="209"/>
    </location>
</feature>
<keyword evidence="4" id="KW-1185">Reference proteome</keyword>
<keyword evidence="1" id="KW-0812">Transmembrane</keyword>
<evidence type="ECO:0000313" key="4">
    <source>
        <dbReference type="Proteomes" id="UP000269154"/>
    </source>
</evidence>
<dbReference type="PANTHER" id="PTHR31061:SF24">
    <property type="entry name" value="LD22376P"/>
    <property type="match status" value="1"/>
</dbReference>
<evidence type="ECO:0000259" key="2">
    <source>
        <dbReference type="Pfam" id="PF07786"/>
    </source>
</evidence>
<feature type="transmembrane region" description="Helical" evidence="1">
    <location>
        <begin position="7"/>
        <end position="26"/>
    </location>
</feature>
<gene>
    <name evidence="3" type="ORF">D5R40_24855</name>
</gene>
<dbReference type="AlphaFoldDB" id="A0A3N6RGR7"/>
<evidence type="ECO:0000313" key="3">
    <source>
        <dbReference type="EMBL" id="RQH29249.1"/>
    </source>
</evidence>
<dbReference type="RefSeq" id="WP_124155343.1">
    <property type="nucleotide sequence ID" value="NZ_CAWOLW010000107.1"/>
</dbReference>
<dbReference type="OrthoDB" id="9788724at2"/>
<dbReference type="InterPro" id="IPR012429">
    <property type="entry name" value="HGSNAT_cat"/>
</dbReference>
<feature type="domain" description="Heparan-alpha-glucosaminide N-acetyltransferase catalytic" evidence="2">
    <location>
        <begin position="2"/>
        <end position="218"/>
    </location>
</feature>
<feature type="transmembrane region" description="Helical" evidence="1">
    <location>
        <begin position="103"/>
        <end position="126"/>
    </location>
</feature>
<feature type="transmembrane region" description="Helical" evidence="1">
    <location>
        <begin position="133"/>
        <end position="151"/>
    </location>
</feature>
<comment type="caution">
    <text evidence="3">The sequence shown here is derived from an EMBL/GenBank/DDBJ whole genome shotgun (WGS) entry which is preliminary data.</text>
</comment>
<feature type="transmembrane region" description="Helical" evidence="1">
    <location>
        <begin position="221"/>
        <end position="242"/>
    </location>
</feature>